<evidence type="ECO:0000259" key="1">
    <source>
        <dbReference type="Pfam" id="PF17948"/>
    </source>
</evidence>
<protein>
    <submittedName>
        <fullName evidence="2">Flavodoxin</fullName>
    </submittedName>
</protein>
<gene>
    <name evidence="2" type="ORF">AT746_19045</name>
</gene>
<dbReference type="OrthoDB" id="5591714at2"/>
<name>A0A0U3B9D1_9ALTE</name>
<evidence type="ECO:0000313" key="2">
    <source>
        <dbReference type="EMBL" id="ALT00154.1"/>
    </source>
</evidence>
<dbReference type="EMBL" id="CP013650">
    <property type="protein sequence ID" value="ALT00154.1"/>
    <property type="molecule type" value="Genomic_DNA"/>
</dbReference>
<dbReference type="InterPro" id="IPR040480">
    <property type="entry name" value="DnaT_DNA_bind"/>
</dbReference>
<dbReference type="RefSeq" id="WP_062483636.1">
    <property type="nucleotide sequence ID" value="NZ_CP013650.1"/>
</dbReference>
<proteinExistence type="predicted"/>
<sequence length="214" mass="24036">MNQAELDALISPISNESRVLYMLGLRPGADKTTGVSAPLNYRNLLALLNSKATTFALGRQINQLLKELADAGLIICQQESISDRSLNGESLLLPLLVPSSQGYQQLHLQWQAMTADWMPDEALFSELATLVGLLDKNYQQQDVGEFVAYWLSRPEINLTLFQWTQKFVLHLKNRRQAYGQKQQVGHQVVTSTAGITADDNARKLVEKYHAKPKR</sequence>
<evidence type="ECO:0000313" key="3">
    <source>
        <dbReference type="Proteomes" id="UP000068447"/>
    </source>
</evidence>
<dbReference type="Gene3D" id="1.10.8.1180">
    <property type="match status" value="1"/>
</dbReference>
<organism evidence="2 3">
    <name type="scientific">Lacimicrobium alkaliphilum</name>
    <dbReference type="NCBI Taxonomy" id="1526571"/>
    <lineage>
        <taxon>Bacteria</taxon>
        <taxon>Pseudomonadati</taxon>
        <taxon>Pseudomonadota</taxon>
        <taxon>Gammaproteobacteria</taxon>
        <taxon>Alteromonadales</taxon>
        <taxon>Alteromonadaceae</taxon>
        <taxon>Lacimicrobium</taxon>
    </lineage>
</organism>
<dbReference type="Pfam" id="PF17948">
    <property type="entry name" value="DnaT"/>
    <property type="match status" value="1"/>
</dbReference>
<reference evidence="2 3" key="1">
    <citation type="submission" date="2015-12" db="EMBL/GenBank/DDBJ databases">
        <title>Complete genome of Lacimicrobium alkaliphilum KCTC 32984.</title>
        <authorList>
            <person name="Kim S.-G."/>
            <person name="Lee Y.-J."/>
        </authorList>
    </citation>
    <scope>NUCLEOTIDE SEQUENCE [LARGE SCALE GENOMIC DNA]</scope>
    <source>
        <strain evidence="2 3">YelD216</strain>
    </source>
</reference>
<dbReference type="KEGG" id="lal:AT746_19045"/>
<accession>A0A0U3B9D1</accession>
<dbReference type="Proteomes" id="UP000068447">
    <property type="component" value="Chromosome"/>
</dbReference>
<feature type="domain" description="DnaT DNA-binding" evidence="1">
    <location>
        <begin position="111"/>
        <end position="183"/>
    </location>
</feature>
<keyword evidence="3" id="KW-1185">Reference proteome</keyword>
<dbReference type="AlphaFoldDB" id="A0A0U3B9D1"/>
<dbReference type="STRING" id="1526571.AT746_19045"/>